<feature type="transmembrane region" description="Helical" evidence="1">
    <location>
        <begin position="33"/>
        <end position="52"/>
    </location>
</feature>
<keyword evidence="1" id="KW-0812">Transmembrane</keyword>
<reference evidence="3" key="1">
    <citation type="submission" date="2016-02" db="EMBL/GenBank/DDBJ databases">
        <title>Draft genome sequence of Microdochium bolleyi, a fungal endophyte of beachgrass.</title>
        <authorList>
            <consortium name="DOE Joint Genome Institute"/>
            <person name="David A.S."/>
            <person name="May G."/>
            <person name="Haridas S."/>
            <person name="Lim J."/>
            <person name="Wang M."/>
            <person name="Labutti K."/>
            <person name="Lipzen A."/>
            <person name="Barry K."/>
            <person name="Grigoriev I.V."/>
        </authorList>
    </citation>
    <scope>NUCLEOTIDE SEQUENCE [LARGE SCALE GENOMIC DNA]</scope>
    <source>
        <strain evidence="3">J235TASD1</strain>
    </source>
</reference>
<dbReference type="AlphaFoldDB" id="A0A136J739"/>
<proteinExistence type="predicted"/>
<dbReference type="Proteomes" id="UP000070501">
    <property type="component" value="Unassembled WGS sequence"/>
</dbReference>
<gene>
    <name evidence="2" type="ORF">Micbo1qcDRAFT_52544</name>
</gene>
<keyword evidence="1" id="KW-1133">Transmembrane helix</keyword>
<sequence>MRSGVPTARRDARTFRACDLQLHPGGPPCPVHIVWAAAWVSVLISMVARGIACGKFRLALGCRDYPSQDEAVAVKDKLHAISRSPSHSSCAAANAVYPGATIEVSSCQAVSAPKFHRGHQNFRLEKLRDRISKDGECTLVTVNQGSTSDAASV</sequence>
<protein>
    <submittedName>
        <fullName evidence="2">Uncharacterized protein</fullName>
    </submittedName>
</protein>
<evidence type="ECO:0000313" key="2">
    <source>
        <dbReference type="EMBL" id="KXJ92991.1"/>
    </source>
</evidence>
<keyword evidence="1" id="KW-0472">Membrane</keyword>
<organism evidence="2 3">
    <name type="scientific">Microdochium bolleyi</name>
    <dbReference type="NCBI Taxonomy" id="196109"/>
    <lineage>
        <taxon>Eukaryota</taxon>
        <taxon>Fungi</taxon>
        <taxon>Dikarya</taxon>
        <taxon>Ascomycota</taxon>
        <taxon>Pezizomycotina</taxon>
        <taxon>Sordariomycetes</taxon>
        <taxon>Xylariomycetidae</taxon>
        <taxon>Xylariales</taxon>
        <taxon>Microdochiaceae</taxon>
        <taxon>Microdochium</taxon>
    </lineage>
</organism>
<dbReference type="InParanoid" id="A0A136J739"/>
<evidence type="ECO:0000313" key="3">
    <source>
        <dbReference type="Proteomes" id="UP000070501"/>
    </source>
</evidence>
<accession>A0A136J739</accession>
<keyword evidence="3" id="KW-1185">Reference proteome</keyword>
<dbReference type="EMBL" id="KQ964248">
    <property type="protein sequence ID" value="KXJ92991.1"/>
    <property type="molecule type" value="Genomic_DNA"/>
</dbReference>
<evidence type="ECO:0000256" key="1">
    <source>
        <dbReference type="SAM" id="Phobius"/>
    </source>
</evidence>
<name>A0A136J739_9PEZI</name>